<feature type="transmembrane region" description="Helical" evidence="7">
    <location>
        <begin position="379"/>
        <end position="398"/>
    </location>
</feature>
<protein>
    <submittedName>
        <fullName evidence="8">Uncharacterized protein</fullName>
    </submittedName>
</protein>
<feature type="transmembrane region" description="Helical" evidence="7">
    <location>
        <begin position="308"/>
        <end position="331"/>
    </location>
</feature>
<evidence type="ECO:0000256" key="7">
    <source>
        <dbReference type="SAM" id="Phobius"/>
    </source>
</evidence>
<dbReference type="STRING" id="1802471.A2115_03410"/>
<comment type="caution">
    <text evidence="8">The sequence shown here is derived from an EMBL/GenBank/DDBJ whole genome shotgun (WGS) entry which is preliminary data.</text>
</comment>
<feature type="transmembrane region" description="Helical" evidence="7">
    <location>
        <begin position="106"/>
        <end position="128"/>
    </location>
</feature>
<dbReference type="GO" id="GO:0005886">
    <property type="term" value="C:plasma membrane"/>
    <property type="evidence" value="ECO:0007669"/>
    <property type="project" value="UniProtKB-SubCell"/>
</dbReference>
<feature type="transmembrane region" description="Helical" evidence="7">
    <location>
        <begin position="61"/>
        <end position="86"/>
    </location>
</feature>
<feature type="transmembrane region" description="Helical" evidence="7">
    <location>
        <begin position="33"/>
        <end position="55"/>
    </location>
</feature>
<feature type="transmembrane region" description="Helical" evidence="7">
    <location>
        <begin position="193"/>
        <end position="211"/>
    </location>
</feature>
<accession>A0A1F7WJY4</accession>
<dbReference type="EMBL" id="MGFJ01000006">
    <property type="protein sequence ID" value="OGM03111.1"/>
    <property type="molecule type" value="Genomic_DNA"/>
</dbReference>
<evidence type="ECO:0000256" key="4">
    <source>
        <dbReference type="ARBA" id="ARBA00022692"/>
    </source>
</evidence>
<feature type="transmembrane region" description="Helical" evidence="7">
    <location>
        <begin position="456"/>
        <end position="480"/>
    </location>
</feature>
<reference evidence="8 9" key="1">
    <citation type="journal article" date="2016" name="Nat. Commun.">
        <title>Thousands of microbial genomes shed light on interconnected biogeochemical processes in an aquifer system.</title>
        <authorList>
            <person name="Anantharaman K."/>
            <person name="Brown C.T."/>
            <person name="Hug L.A."/>
            <person name="Sharon I."/>
            <person name="Castelle C.J."/>
            <person name="Probst A.J."/>
            <person name="Thomas B.C."/>
            <person name="Singh A."/>
            <person name="Wilkins M.J."/>
            <person name="Karaoz U."/>
            <person name="Brodie E.L."/>
            <person name="Williams K.H."/>
            <person name="Hubbard S.S."/>
            <person name="Banfield J.F."/>
        </authorList>
    </citation>
    <scope>NUCLEOTIDE SEQUENCE [LARGE SCALE GENOMIC DNA]</scope>
</reference>
<evidence type="ECO:0000256" key="3">
    <source>
        <dbReference type="ARBA" id="ARBA00022475"/>
    </source>
</evidence>
<keyword evidence="4 7" id="KW-0812">Transmembrane</keyword>
<keyword evidence="3" id="KW-1003">Cell membrane</keyword>
<gene>
    <name evidence="8" type="ORF">A2115_03410</name>
</gene>
<comment type="similarity">
    <text evidence="2">Belongs to the polysaccharide synthase family.</text>
</comment>
<dbReference type="AlphaFoldDB" id="A0A1F7WJY4"/>
<evidence type="ECO:0000313" key="8">
    <source>
        <dbReference type="EMBL" id="OGM03111.1"/>
    </source>
</evidence>
<dbReference type="InterPro" id="IPR050833">
    <property type="entry name" value="Poly_Biosynth_Transport"/>
</dbReference>
<dbReference type="Proteomes" id="UP000176198">
    <property type="component" value="Unassembled WGS sequence"/>
</dbReference>
<keyword evidence="5 7" id="KW-1133">Transmembrane helix</keyword>
<evidence type="ECO:0000256" key="6">
    <source>
        <dbReference type="ARBA" id="ARBA00023136"/>
    </source>
</evidence>
<organism evidence="8 9">
    <name type="scientific">Candidatus Woesebacteria bacterium GWA1_41_8</name>
    <dbReference type="NCBI Taxonomy" id="1802471"/>
    <lineage>
        <taxon>Bacteria</taxon>
        <taxon>Candidatus Woeseibacteriota</taxon>
    </lineage>
</organism>
<evidence type="ECO:0000256" key="5">
    <source>
        <dbReference type="ARBA" id="ARBA00022989"/>
    </source>
</evidence>
<evidence type="ECO:0000256" key="2">
    <source>
        <dbReference type="ARBA" id="ARBA00007430"/>
    </source>
</evidence>
<keyword evidence="6 7" id="KW-0472">Membrane</keyword>
<evidence type="ECO:0000313" key="9">
    <source>
        <dbReference type="Proteomes" id="UP000176198"/>
    </source>
</evidence>
<feature type="transmembrane region" description="Helical" evidence="7">
    <location>
        <begin position="343"/>
        <end position="367"/>
    </location>
</feature>
<name>A0A1F7WJY4_9BACT</name>
<dbReference type="Pfam" id="PF13440">
    <property type="entry name" value="Polysacc_synt_3"/>
    <property type="match status" value="1"/>
</dbReference>
<dbReference type="PANTHER" id="PTHR30250">
    <property type="entry name" value="PST FAMILY PREDICTED COLANIC ACID TRANSPORTER"/>
    <property type="match status" value="1"/>
</dbReference>
<feature type="transmembrane region" description="Helical" evidence="7">
    <location>
        <begin position="404"/>
        <end position="421"/>
    </location>
</feature>
<proteinExistence type="inferred from homology"/>
<sequence>MAEIEASQEHLDPTSEITLETVKARAVKGVVVLTGRTFFLSLVALVATGFLTVFLEPSEFGVFWIVSAVVNFLAYFSDIGLAAALIQKKERPSEEDLRTTFTIQQALVFVILALILLGSGAISRIYSLTPDGRLLLFALAFSLFLSSLKTIPSVLMERSLRFEKLVIPQILENIVYNGVAVLLAWKGFGINSFTYAVLARGVVGLVAVYFLQPWVPRLAFSKGSLKNLLSFGLPYQANTLIATLKDDGMTAVLGGILGTGGIGLLGWAQKWAYTPLRLFMDHVLKVTFPAFSRMQEDKGQLERAVTRSIFFVCFLVFPSVVGLLALAPTLVAIIPRYSKWEPALIPLALVSINTVFAASTTQLTNLLNAIGKIKTTFKLMIMWAVLTWLLVPALAIRFGVGGAALGYALVGVSSVVAIYVARRHVHFSLWESVFKPAISTVVMGLVLFFTRRILPISLTSVILMVFLGTATYFAVSYLLIGRSLVDDVRKSIWNLKEK</sequence>
<dbReference type="PANTHER" id="PTHR30250:SF10">
    <property type="entry name" value="LIPOPOLYSACCHARIDE BIOSYNTHESIS PROTEIN WZXC"/>
    <property type="match status" value="1"/>
</dbReference>
<feature type="transmembrane region" description="Helical" evidence="7">
    <location>
        <begin position="134"/>
        <end position="155"/>
    </location>
</feature>
<comment type="subcellular location">
    <subcellularLocation>
        <location evidence="1">Cell membrane</location>
        <topology evidence="1">Multi-pass membrane protein</topology>
    </subcellularLocation>
</comment>
<feature type="transmembrane region" description="Helical" evidence="7">
    <location>
        <begin position="248"/>
        <end position="268"/>
    </location>
</feature>
<evidence type="ECO:0000256" key="1">
    <source>
        <dbReference type="ARBA" id="ARBA00004651"/>
    </source>
</evidence>
<feature type="transmembrane region" description="Helical" evidence="7">
    <location>
        <begin position="433"/>
        <end position="450"/>
    </location>
</feature>